<feature type="domain" description="Major facilitator superfamily (MFS) profile" evidence="6">
    <location>
        <begin position="9"/>
        <end position="388"/>
    </location>
</feature>
<evidence type="ECO:0000256" key="5">
    <source>
        <dbReference type="SAM" id="Phobius"/>
    </source>
</evidence>
<feature type="transmembrane region" description="Helical" evidence="5">
    <location>
        <begin position="137"/>
        <end position="156"/>
    </location>
</feature>
<accession>A0A8J5QWI3</accession>
<dbReference type="PANTHER" id="PTHR48021">
    <property type="match status" value="1"/>
</dbReference>
<feature type="transmembrane region" description="Helical" evidence="5">
    <location>
        <begin position="162"/>
        <end position="183"/>
    </location>
</feature>
<feature type="transmembrane region" description="Helical" evidence="5">
    <location>
        <begin position="279"/>
        <end position="305"/>
    </location>
</feature>
<keyword evidence="4 5" id="KW-0472">Membrane</keyword>
<dbReference type="InterPro" id="IPR020846">
    <property type="entry name" value="MFS_dom"/>
</dbReference>
<feature type="transmembrane region" description="Helical" evidence="5">
    <location>
        <begin position="50"/>
        <end position="72"/>
    </location>
</feature>
<evidence type="ECO:0000313" key="7">
    <source>
        <dbReference type="EMBL" id="KAG8035362.1"/>
    </source>
</evidence>
<dbReference type="EMBL" id="JAAOIC020000060">
    <property type="protein sequence ID" value="KAG8035362.1"/>
    <property type="molecule type" value="Genomic_DNA"/>
</dbReference>
<keyword evidence="2 5" id="KW-0812">Transmembrane</keyword>
<reference evidence="7" key="1">
    <citation type="submission" date="2020-03" db="EMBL/GenBank/DDBJ databases">
        <authorList>
            <person name="Chebbi M.A."/>
            <person name="Drezen J.M."/>
        </authorList>
    </citation>
    <scope>NUCLEOTIDE SEQUENCE</scope>
    <source>
        <tissue evidence="7">Whole body</tissue>
    </source>
</reference>
<feature type="transmembrane region" description="Helical" evidence="5">
    <location>
        <begin position="249"/>
        <end position="267"/>
    </location>
</feature>
<feature type="transmembrane region" description="Helical" evidence="5">
    <location>
        <begin position="7"/>
        <end position="30"/>
    </location>
</feature>
<reference evidence="7" key="2">
    <citation type="submission" date="2021-04" db="EMBL/GenBank/DDBJ databases">
        <title>Genome-wide patterns of bracovirus chromosomal integration into multiple host tissues during parasitism.</title>
        <authorList>
            <person name="Chebbi M.A.C."/>
        </authorList>
    </citation>
    <scope>NUCLEOTIDE SEQUENCE</scope>
    <source>
        <tissue evidence="7">Whole body</tissue>
    </source>
</reference>
<dbReference type="PROSITE" id="PS50850">
    <property type="entry name" value="MFS"/>
    <property type="match status" value="1"/>
</dbReference>
<feature type="transmembrane region" description="Helical" evidence="5">
    <location>
        <begin position="79"/>
        <end position="97"/>
    </location>
</feature>
<evidence type="ECO:0000313" key="8">
    <source>
        <dbReference type="Proteomes" id="UP000729913"/>
    </source>
</evidence>
<evidence type="ECO:0000256" key="4">
    <source>
        <dbReference type="ARBA" id="ARBA00023136"/>
    </source>
</evidence>
<keyword evidence="8" id="KW-1185">Reference proteome</keyword>
<proteinExistence type="predicted"/>
<keyword evidence="3 5" id="KW-1133">Transmembrane helix</keyword>
<gene>
    <name evidence="7" type="ORF">G9C98_006808</name>
</gene>
<dbReference type="GO" id="GO:0016020">
    <property type="term" value="C:membrane"/>
    <property type="evidence" value="ECO:0007669"/>
    <property type="project" value="UniProtKB-SubCell"/>
</dbReference>
<dbReference type="PANTHER" id="PTHR48021:SF47">
    <property type="entry name" value="GH17672P"/>
    <property type="match status" value="1"/>
</dbReference>
<evidence type="ECO:0000259" key="6">
    <source>
        <dbReference type="PROSITE" id="PS50850"/>
    </source>
</evidence>
<dbReference type="GO" id="GO:0022857">
    <property type="term" value="F:transmembrane transporter activity"/>
    <property type="evidence" value="ECO:0007669"/>
    <property type="project" value="InterPro"/>
</dbReference>
<dbReference type="AlphaFoldDB" id="A0A8J5QWI3"/>
<dbReference type="Pfam" id="PF00083">
    <property type="entry name" value="Sugar_tr"/>
    <property type="match status" value="1"/>
</dbReference>
<dbReference type="Proteomes" id="UP000729913">
    <property type="component" value="Unassembled WGS sequence"/>
</dbReference>
<comment type="subcellular location">
    <subcellularLocation>
        <location evidence="1">Membrane</location>
        <topology evidence="1">Multi-pass membrane protein</topology>
    </subcellularLocation>
</comment>
<evidence type="ECO:0000256" key="1">
    <source>
        <dbReference type="ARBA" id="ARBA00004141"/>
    </source>
</evidence>
<dbReference type="InterPro" id="IPR005828">
    <property type="entry name" value="MFS_sugar_transport-like"/>
</dbReference>
<evidence type="ECO:0000256" key="3">
    <source>
        <dbReference type="ARBA" id="ARBA00022989"/>
    </source>
</evidence>
<feature type="transmembrane region" description="Helical" evidence="5">
    <location>
        <begin position="349"/>
        <end position="367"/>
    </location>
</feature>
<feature type="transmembrane region" description="Helical" evidence="5">
    <location>
        <begin position="317"/>
        <end position="337"/>
    </location>
</feature>
<protein>
    <recommendedName>
        <fullName evidence="6">Major facilitator superfamily (MFS) profile domain-containing protein</fullName>
    </recommendedName>
</protein>
<organism evidence="7 8">
    <name type="scientific">Cotesia typhae</name>
    <dbReference type="NCBI Taxonomy" id="2053667"/>
    <lineage>
        <taxon>Eukaryota</taxon>
        <taxon>Metazoa</taxon>
        <taxon>Ecdysozoa</taxon>
        <taxon>Arthropoda</taxon>
        <taxon>Hexapoda</taxon>
        <taxon>Insecta</taxon>
        <taxon>Pterygota</taxon>
        <taxon>Neoptera</taxon>
        <taxon>Endopterygota</taxon>
        <taxon>Hymenoptera</taxon>
        <taxon>Apocrita</taxon>
        <taxon>Ichneumonoidea</taxon>
        <taxon>Braconidae</taxon>
        <taxon>Microgastrinae</taxon>
        <taxon>Cotesia</taxon>
    </lineage>
</organism>
<sequence>MKTDKNIQVNLCVMGGGAMMVWSSPILLMLQSDPVEEENPLSRPITDEEASWIGALSPVGTLVGCFVPGYLAEKLGRRTTLLSSIIPMAISWVLVFTRKSIGVLYAARFIGGLAVVIPFGVIPVYCGEIAETSIRGILGSFFQIFITLGLLWAYSIGPFVSYMNYCIACAVLPITFFISFYPMPESPYYWATKSRKEDVIRVLMRLRGKKKAEVEKEAAEIEVTVQEAYSKQASKQATILDLFKVKANLKALIATCALGILGLFFYLKDAAGIQVSHVGWLPIFSLVTFMATYSIGLSPIPWTIIGEMFSHEVKSTATTIIVFTCCFLSFIISKYFINMVITFGQYTTMWFFGFFCILSLLFVVLFLPETKGKSLQEIQDEVSGKARK</sequence>
<evidence type="ECO:0000256" key="2">
    <source>
        <dbReference type="ARBA" id="ARBA00022692"/>
    </source>
</evidence>
<comment type="caution">
    <text evidence="7">The sequence shown here is derived from an EMBL/GenBank/DDBJ whole genome shotgun (WGS) entry which is preliminary data.</text>
</comment>
<feature type="transmembrane region" description="Helical" evidence="5">
    <location>
        <begin position="103"/>
        <end position="125"/>
    </location>
</feature>
<dbReference type="OrthoDB" id="4142200at2759"/>
<name>A0A8J5QWI3_9HYME</name>
<dbReference type="InterPro" id="IPR050549">
    <property type="entry name" value="MFS_Trehalose_Transporter"/>
</dbReference>